<evidence type="ECO:0000313" key="3">
    <source>
        <dbReference type="EMBL" id="PMD13852.1"/>
    </source>
</evidence>
<feature type="compositionally biased region" description="Basic and acidic residues" evidence="1">
    <location>
        <begin position="312"/>
        <end position="326"/>
    </location>
</feature>
<feature type="compositionally biased region" description="Polar residues" evidence="1">
    <location>
        <begin position="330"/>
        <end position="345"/>
    </location>
</feature>
<dbReference type="PANTHER" id="PTHR33112">
    <property type="entry name" value="DOMAIN PROTEIN, PUTATIVE-RELATED"/>
    <property type="match status" value="1"/>
</dbReference>
<dbReference type="InterPro" id="IPR010730">
    <property type="entry name" value="HET"/>
</dbReference>
<proteinExistence type="predicted"/>
<dbReference type="AlphaFoldDB" id="A0A2J6PIH7"/>
<accession>A0A2J6PIH7</accession>
<gene>
    <name evidence="3" type="ORF">NA56DRAFT_755466</name>
</gene>
<dbReference type="PANTHER" id="PTHR33112:SF10">
    <property type="entry name" value="TOL"/>
    <property type="match status" value="1"/>
</dbReference>
<feature type="region of interest" description="Disordered" evidence="1">
    <location>
        <begin position="304"/>
        <end position="351"/>
    </location>
</feature>
<evidence type="ECO:0000313" key="4">
    <source>
        <dbReference type="Proteomes" id="UP000235672"/>
    </source>
</evidence>
<sequence>MVCQVCKAVLEKHDNYRWKGTYDLAFGHHPDQESLQASVKKDCCICRVLLSKFNTLPKANDKSQNSIAGKKSEAFLTQASLSYDHQCSAYRLDIKLNEQYNLERVGSFLLTELPVQDLSAPILNNTSSYANVQLARKWLNECINDHRMCRHISPATNWYPTRLVDMGFIATGRVKIVEPRKHTEQISGRYVTLSHCWGDIEFYHLSNDTLAHFEDGIDLDKLPKTFHHAIDFACRLGVRYIWIDSLCILQDSTKDWLYQSAQMDQVYNNSLCNISATAARNSSEGLYVDRDSKQHWIDEVNLNTANVPGRPLEPEKPKEKPKEKLPLQDSAPQLPNANPTNSKPVKNTRLLNGGKVADVPKKYTVLDLDFWETTVDQAPVNRRGWVLQERLIAPRVLHFCHDQIAWECWEMDAIESRPNGIPLLQLKSGSIVRFSRFKGMVPSVDGQALRNARLSRGRRKNGQCVDIDAHMKGEIPSIYCFEVWKRIVENYSRLRLTKGTDKLIALAGIAKIMSRRIFNGRDEDYIAGMWRPNLESQLLWRVDPALRKDQYDFHSERPGMDEYRAPSFSWAAIDTERGINYADVTDFDGGNKDELFIKIETVILKYKTENRFGMLNAGGFLELKARAIKKVIIVDSMDTSSQRKGYTRYHWQLIQGRQVLDELQKLIYLDAPFSDGKHIIGPNRSMYCLPVGRERAPEPKDLLCLLLQAVGGVPNTFKRIGFTKIPSYHTEFQDKILEVTNHEGFMDCFWDTQLKEYTIRII</sequence>
<keyword evidence="4" id="KW-1185">Reference proteome</keyword>
<organism evidence="3 4">
    <name type="scientific">Hyaloscypha hepaticicola</name>
    <dbReference type="NCBI Taxonomy" id="2082293"/>
    <lineage>
        <taxon>Eukaryota</taxon>
        <taxon>Fungi</taxon>
        <taxon>Dikarya</taxon>
        <taxon>Ascomycota</taxon>
        <taxon>Pezizomycotina</taxon>
        <taxon>Leotiomycetes</taxon>
        <taxon>Helotiales</taxon>
        <taxon>Hyaloscyphaceae</taxon>
        <taxon>Hyaloscypha</taxon>
    </lineage>
</organism>
<evidence type="ECO:0000256" key="1">
    <source>
        <dbReference type="SAM" id="MobiDB-lite"/>
    </source>
</evidence>
<dbReference type="OrthoDB" id="5362512at2759"/>
<name>A0A2J6PIH7_9HELO</name>
<dbReference type="EMBL" id="KZ613527">
    <property type="protein sequence ID" value="PMD13852.1"/>
    <property type="molecule type" value="Genomic_DNA"/>
</dbReference>
<evidence type="ECO:0000259" key="2">
    <source>
        <dbReference type="Pfam" id="PF06985"/>
    </source>
</evidence>
<dbReference type="Proteomes" id="UP000235672">
    <property type="component" value="Unassembled WGS sequence"/>
</dbReference>
<feature type="domain" description="Heterokaryon incompatibility" evidence="2">
    <location>
        <begin position="190"/>
        <end position="389"/>
    </location>
</feature>
<protein>
    <submittedName>
        <fullName evidence="3">HET-domain-containing protein</fullName>
    </submittedName>
</protein>
<reference evidence="3 4" key="1">
    <citation type="submission" date="2016-05" db="EMBL/GenBank/DDBJ databases">
        <title>A degradative enzymes factory behind the ericoid mycorrhizal symbiosis.</title>
        <authorList>
            <consortium name="DOE Joint Genome Institute"/>
            <person name="Martino E."/>
            <person name="Morin E."/>
            <person name="Grelet G."/>
            <person name="Kuo A."/>
            <person name="Kohler A."/>
            <person name="Daghino S."/>
            <person name="Barry K."/>
            <person name="Choi C."/>
            <person name="Cichocki N."/>
            <person name="Clum A."/>
            <person name="Copeland A."/>
            <person name="Hainaut M."/>
            <person name="Haridas S."/>
            <person name="Labutti K."/>
            <person name="Lindquist E."/>
            <person name="Lipzen A."/>
            <person name="Khouja H.-R."/>
            <person name="Murat C."/>
            <person name="Ohm R."/>
            <person name="Olson A."/>
            <person name="Spatafora J."/>
            <person name="Veneault-Fourrey C."/>
            <person name="Henrissat B."/>
            <person name="Grigoriev I."/>
            <person name="Martin F."/>
            <person name="Perotto S."/>
        </authorList>
    </citation>
    <scope>NUCLEOTIDE SEQUENCE [LARGE SCALE GENOMIC DNA]</scope>
    <source>
        <strain evidence="3 4">UAMH 7357</strain>
    </source>
</reference>
<dbReference type="Pfam" id="PF06985">
    <property type="entry name" value="HET"/>
    <property type="match status" value="1"/>
</dbReference>